<dbReference type="Pfam" id="PF12627">
    <property type="entry name" value="PolyA_pol_RNAbd"/>
    <property type="match status" value="1"/>
</dbReference>
<keyword evidence="5" id="KW-0479">Metal-binding</keyword>
<dbReference type="OrthoDB" id="9805698at2"/>
<evidence type="ECO:0000256" key="2">
    <source>
        <dbReference type="ARBA" id="ARBA00022679"/>
    </source>
</evidence>
<gene>
    <name evidence="14" type="ORF">SAMN04488529_10622</name>
</gene>
<feature type="domain" description="CCA-adding enzyme C-terminal" evidence="13">
    <location>
        <begin position="392"/>
        <end position="439"/>
    </location>
</feature>
<dbReference type="NCBIfam" id="NF009814">
    <property type="entry name" value="PRK13299.1"/>
    <property type="match status" value="1"/>
</dbReference>
<keyword evidence="2 9" id="KW-0808">Transferase</keyword>
<dbReference type="PANTHER" id="PTHR46173:SF1">
    <property type="entry name" value="CCA TRNA NUCLEOTIDYLTRANSFERASE 1, MITOCHONDRIAL"/>
    <property type="match status" value="1"/>
</dbReference>
<evidence type="ECO:0000259" key="11">
    <source>
        <dbReference type="Pfam" id="PF01966"/>
    </source>
</evidence>
<dbReference type="SUPFAM" id="SSF81301">
    <property type="entry name" value="Nucleotidyltransferase"/>
    <property type="match status" value="1"/>
</dbReference>
<evidence type="ECO:0000256" key="9">
    <source>
        <dbReference type="RuleBase" id="RU003953"/>
    </source>
</evidence>
<dbReference type="GO" id="GO:0008033">
    <property type="term" value="P:tRNA processing"/>
    <property type="evidence" value="ECO:0007669"/>
    <property type="project" value="UniProtKB-KW"/>
</dbReference>
<keyword evidence="15" id="KW-1185">Reference proteome</keyword>
<dbReference type="SUPFAM" id="SSF81891">
    <property type="entry name" value="Poly A polymerase C-terminal region-like"/>
    <property type="match status" value="1"/>
</dbReference>
<sequence length="453" mass="52052">MELFIPQDVKNIIDKFYKNEHRAFLVGGCVRDSILQTIPNDYDITTSALPDETINLFEKTIPTGLQHGTVTVLINKEPYEVTTFRTDGDYKDNRRPDSVLFVSDIVEDLSRRDFTINALAYNHYDGLIDCFNGLKDIESKIIKCVGNPDKRFNEDALRMLRAIRFSCQLDFIIESETYESIKRNYKLVENISSERVRDELCKILISQNSTKGLELLKATRILEIILPDINNLVEYTPKCNNHNRDVFKHTLKVIDNTYSNLILRLSALFHDVGKINTMTFLENGHCYFPKHSIESAIMTKSILTKLAFDNITINRVCSIIYEHLVLNVSYMPTDGEIKRLINKVGSENISLLYDLQRADINALWDPVPFLKKVDFMNERTQVILANKEPLIIKDLNITGTFLMSELNLKPSKLIGELLNFLLEKVLDNSSLNTKSTLLQLTKDYLNHLSKITS</sequence>
<evidence type="ECO:0000259" key="10">
    <source>
        <dbReference type="Pfam" id="PF01743"/>
    </source>
</evidence>
<dbReference type="Gene3D" id="1.10.3090.10">
    <property type="entry name" value="cca-adding enzyme, domain 2"/>
    <property type="match status" value="1"/>
</dbReference>
<dbReference type="EMBL" id="FNJM01000006">
    <property type="protein sequence ID" value="SDP48035.1"/>
    <property type="molecule type" value="Genomic_DNA"/>
</dbReference>
<dbReference type="Proteomes" id="UP000198597">
    <property type="component" value="Unassembled WGS sequence"/>
</dbReference>
<feature type="domain" description="HD" evidence="11">
    <location>
        <begin position="261"/>
        <end position="330"/>
    </location>
</feature>
<evidence type="ECO:0000256" key="5">
    <source>
        <dbReference type="ARBA" id="ARBA00022723"/>
    </source>
</evidence>
<keyword evidence="6" id="KW-0547">Nucleotide-binding</keyword>
<dbReference type="Pfam" id="PF13735">
    <property type="entry name" value="tRNA_NucTran2_2"/>
    <property type="match status" value="1"/>
</dbReference>
<dbReference type="STRING" id="94869.SAMN04488529_10622"/>
<dbReference type="CDD" id="cd00077">
    <property type="entry name" value="HDc"/>
    <property type="match status" value="1"/>
</dbReference>
<evidence type="ECO:0000256" key="8">
    <source>
        <dbReference type="ARBA" id="ARBA00022884"/>
    </source>
</evidence>
<evidence type="ECO:0000259" key="12">
    <source>
        <dbReference type="Pfam" id="PF12627"/>
    </source>
</evidence>
<dbReference type="GO" id="GO:0000049">
    <property type="term" value="F:tRNA binding"/>
    <property type="evidence" value="ECO:0007669"/>
    <property type="project" value="TreeGrafter"/>
</dbReference>
<dbReference type="AlphaFoldDB" id="A0A1H0T2J5"/>
<dbReference type="Gene3D" id="3.30.460.10">
    <property type="entry name" value="Beta Polymerase, domain 2"/>
    <property type="match status" value="1"/>
</dbReference>
<dbReference type="GO" id="GO:0046872">
    <property type="term" value="F:metal ion binding"/>
    <property type="evidence" value="ECO:0007669"/>
    <property type="project" value="UniProtKB-KW"/>
</dbReference>
<dbReference type="InterPro" id="IPR003607">
    <property type="entry name" value="HD/PDEase_dom"/>
</dbReference>
<dbReference type="Pfam" id="PF01966">
    <property type="entry name" value="HD"/>
    <property type="match status" value="1"/>
</dbReference>
<keyword evidence="8 9" id="KW-0694">RNA-binding</keyword>
<dbReference type="RefSeq" id="WP_089969594.1">
    <property type="nucleotide sequence ID" value="NZ_FNJM01000006.1"/>
</dbReference>
<organism evidence="14 15">
    <name type="scientific">Clostridium gasigenes</name>
    <dbReference type="NCBI Taxonomy" id="94869"/>
    <lineage>
        <taxon>Bacteria</taxon>
        <taxon>Bacillati</taxon>
        <taxon>Bacillota</taxon>
        <taxon>Clostridia</taxon>
        <taxon>Eubacteriales</taxon>
        <taxon>Clostridiaceae</taxon>
        <taxon>Clostridium</taxon>
    </lineage>
</organism>
<proteinExistence type="inferred from homology"/>
<protein>
    <submittedName>
        <fullName evidence="14">tRNA nucleotidyltransferase (CCA-adding enzyme)</fullName>
    </submittedName>
</protein>
<dbReference type="InterPro" id="IPR032828">
    <property type="entry name" value="PolyA_RNA-bd"/>
</dbReference>
<comment type="similarity">
    <text evidence="9">Belongs to the tRNA nucleotidyltransferase/poly(A) polymerase family.</text>
</comment>
<dbReference type="InterPro" id="IPR032810">
    <property type="entry name" value="CCA-adding_enz_C"/>
</dbReference>
<dbReference type="InterPro" id="IPR006674">
    <property type="entry name" value="HD_domain"/>
</dbReference>
<evidence type="ECO:0000313" key="15">
    <source>
        <dbReference type="Proteomes" id="UP000198597"/>
    </source>
</evidence>
<dbReference type="Gene3D" id="1.10.246.80">
    <property type="match status" value="1"/>
</dbReference>
<evidence type="ECO:0000256" key="3">
    <source>
        <dbReference type="ARBA" id="ARBA00022694"/>
    </source>
</evidence>
<evidence type="ECO:0000256" key="4">
    <source>
        <dbReference type="ARBA" id="ARBA00022695"/>
    </source>
</evidence>
<dbReference type="InterPro" id="IPR002646">
    <property type="entry name" value="PolA_pol_head_dom"/>
</dbReference>
<dbReference type="CDD" id="cd05398">
    <property type="entry name" value="NT_ClassII-CCAase"/>
    <property type="match status" value="1"/>
</dbReference>
<evidence type="ECO:0000256" key="1">
    <source>
        <dbReference type="ARBA" id="ARBA00001946"/>
    </source>
</evidence>
<keyword evidence="3" id="KW-0819">tRNA processing</keyword>
<accession>A0A1H0T2J5</accession>
<dbReference type="PANTHER" id="PTHR46173">
    <property type="entry name" value="CCA TRNA NUCLEOTIDYLTRANSFERASE 1, MITOCHONDRIAL"/>
    <property type="match status" value="1"/>
</dbReference>
<dbReference type="GO" id="GO:0000166">
    <property type="term" value="F:nucleotide binding"/>
    <property type="evidence" value="ECO:0007669"/>
    <property type="project" value="UniProtKB-KW"/>
</dbReference>
<evidence type="ECO:0000259" key="13">
    <source>
        <dbReference type="Pfam" id="PF13735"/>
    </source>
</evidence>
<dbReference type="InterPro" id="IPR050264">
    <property type="entry name" value="Bact_CCA-adding_enz_type3_sf"/>
</dbReference>
<name>A0A1H0T2J5_9CLOT</name>
<evidence type="ECO:0000313" key="14">
    <source>
        <dbReference type="EMBL" id="SDP48035.1"/>
    </source>
</evidence>
<dbReference type="Pfam" id="PF01743">
    <property type="entry name" value="PolyA_pol"/>
    <property type="match status" value="1"/>
</dbReference>
<dbReference type="GO" id="GO:0016779">
    <property type="term" value="F:nucleotidyltransferase activity"/>
    <property type="evidence" value="ECO:0007669"/>
    <property type="project" value="UniProtKB-KW"/>
</dbReference>
<evidence type="ECO:0000256" key="6">
    <source>
        <dbReference type="ARBA" id="ARBA00022741"/>
    </source>
</evidence>
<reference evidence="14 15" key="1">
    <citation type="submission" date="2016-10" db="EMBL/GenBank/DDBJ databases">
        <authorList>
            <person name="de Groot N.N."/>
        </authorList>
    </citation>
    <scope>NUCLEOTIDE SEQUENCE [LARGE SCALE GENOMIC DNA]</scope>
    <source>
        <strain evidence="14 15">DSM 12272</strain>
    </source>
</reference>
<keyword evidence="7" id="KW-0460">Magnesium</keyword>
<comment type="cofactor">
    <cofactor evidence="1">
        <name>Mg(2+)</name>
        <dbReference type="ChEBI" id="CHEBI:18420"/>
    </cofactor>
</comment>
<keyword evidence="4" id="KW-0548">Nucleotidyltransferase</keyword>
<feature type="domain" description="tRNA nucleotidyltransferase/poly(A) polymerase RNA and SrmB- binding" evidence="12">
    <location>
        <begin position="170"/>
        <end position="230"/>
    </location>
</feature>
<evidence type="ECO:0000256" key="7">
    <source>
        <dbReference type="ARBA" id="ARBA00022842"/>
    </source>
</evidence>
<dbReference type="InterPro" id="IPR043519">
    <property type="entry name" value="NT_sf"/>
</dbReference>
<feature type="domain" description="Poly A polymerase head" evidence="10">
    <location>
        <begin position="23"/>
        <end position="142"/>
    </location>
</feature>